<feature type="region of interest" description="Disordered" evidence="1">
    <location>
        <begin position="119"/>
        <end position="190"/>
    </location>
</feature>
<accession>A0ABT6C9D0</accession>
<protein>
    <submittedName>
        <fullName evidence="3">Transglutaminase family protein</fullName>
    </submittedName>
</protein>
<dbReference type="PANTHER" id="PTHR33490">
    <property type="entry name" value="BLR5614 PROTEIN-RELATED"/>
    <property type="match status" value="1"/>
</dbReference>
<evidence type="ECO:0000313" key="3">
    <source>
        <dbReference type="EMBL" id="MDF8265516.1"/>
    </source>
</evidence>
<dbReference type="InterPro" id="IPR018667">
    <property type="entry name" value="DUF2126"/>
</dbReference>
<feature type="compositionally biased region" description="Gly residues" evidence="1">
    <location>
        <begin position="171"/>
        <end position="188"/>
    </location>
</feature>
<dbReference type="Pfam" id="PF01841">
    <property type="entry name" value="Transglut_core"/>
    <property type="match status" value="1"/>
</dbReference>
<name>A0ABT6C9D0_9MICO</name>
<dbReference type="SUPFAM" id="SSF54001">
    <property type="entry name" value="Cysteine proteinases"/>
    <property type="match status" value="1"/>
</dbReference>
<dbReference type="RefSeq" id="WP_277192839.1">
    <property type="nucleotide sequence ID" value="NZ_JAROAV010000036.1"/>
</dbReference>
<feature type="region of interest" description="Disordered" evidence="1">
    <location>
        <begin position="526"/>
        <end position="545"/>
    </location>
</feature>
<dbReference type="Gene3D" id="3.10.620.30">
    <property type="match status" value="1"/>
</dbReference>
<evidence type="ECO:0000313" key="4">
    <source>
        <dbReference type="Proteomes" id="UP001528912"/>
    </source>
</evidence>
<feature type="region of interest" description="Disordered" evidence="1">
    <location>
        <begin position="1196"/>
        <end position="1218"/>
    </location>
</feature>
<sequence length="1218" mass="133887">MTIRVALEHRTTYHFAHPVKVYPHTVRLRPAPHSRTPIESYSLQVTPRQHFVNWQQDPFGNWVARLVFPEPVSELDITVGLVADMTVINPFDFFVEEYAERFPFTYPDGLRAELEPYLTPVDDRTPTEPLVEPTGALAEVESKPGDIGGDSADASPGFDSVSPSGSTGSTSGSGGSTSGPDGSPGGEAGSLTERWVEANRPEDGLAIVDFLVRLNQAVNRDIAYTVRLETGVQDPDETLAKRLGSCRDSAWLLVSALRRLGLAARFVSGYLVQLTSDVKATNGKDGPSEDFTDLHAWAEVFVPGAGWIGLDATSGLFAGEGHIPLSATPHPSSAAPISGATGVVDVDFSFSNSVTRIHEDARVTKPYSEEQWRTVDTLGQQVDRLLTEYDVRLTMGGEPTFVSAGDTSSAQWESAADGDEKRSLARDLAARLKERCAPHGLVHHGQGKWYPGEPLPRWQIRLTWRADGKPLWEHPELLDDPWGDPREIDPQTARDLAYAVAAGLGVPTELALPAYEDPMNDVWNEARRPRGDQRPAVDIDPNDPEPMRALEDVDSQADTPRGWVVPIFRDPDGDGWATTRWRTRRRHLFLTPGESPMGLRLPLGSIAWTDAPYEPEESTFGDPGELSESSGDVVPAVVRDIEKSPRTALCVQERDGHLFVFLPPLSNLDHALQLLATVERAVEELGVPVVLEGYPLPDDRRTRSLSVTPDPGVIEVNVQPSASWTDLAELTTTLFDDARDTGLATEKFDLDGTHTGTGGGNHLTLGGPTPQDSPLLRRPDLLRSLLTYWQHHPALSYVFSGRFIGPTSQAPRVDEGRPETLYELEIAFAELERVVGQSDARVAADVEADRDRTEPRETRRERHLTSQLWLTDRLLRHLLTDITGNTHRSEFCVDKLYSPDSERGRLGLLELRGFEMPPHPRMALVQALLVRSLVARFWREPYTGPLVRWGTRLHDRFLLPAFAAADLRDVVEDLNRFLADATPGGLRFDPAWFDPFLEFRFPRLGETDVAGVHLELRQAVEPWHVLGEEVRQSGTARYVDSSVERVQLAASGLVEGRHVVTCNGVPVPMVPVPARGGSGGSGTAETGSFVGGVRFRAWAPPSALHPTIGVHAPLTFDLVDTWSRRSLGGFTHHVVHPGGRAYEDYPVNAAAAETRRASRFEAIGHTTGEVDPAEWPDVRGGTEYPTTLDLRRFTPATADTDPAGRGGANDVRARIETR</sequence>
<dbReference type="SMART" id="SM00460">
    <property type="entry name" value="TGc"/>
    <property type="match status" value="1"/>
</dbReference>
<evidence type="ECO:0000256" key="1">
    <source>
        <dbReference type="SAM" id="MobiDB-lite"/>
    </source>
</evidence>
<proteinExistence type="predicted"/>
<feature type="compositionally biased region" description="Basic and acidic residues" evidence="1">
    <location>
        <begin position="526"/>
        <end position="537"/>
    </location>
</feature>
<dbReference type="PANTHER" id="PTHR33490:SF1">
    <property type="entry name" value="SLL1233 PROTEIN"/>
    <property type="match status" value="1"/>
</dbReference>
<dbReference type="Proteomes" id="UP001528912">
    <property type="component" value="Unassembled WGS sequence"/>
</dbReference>
<feature type="compositionally biased region" description="Low complexity" evidence="1">
    <location>
        <begin position="762"/>
        <end position="774"/>
    </location>
</feature>
<gene>
    <name evidence="3" type="ORF">P4R38_14800</name>
</gene>
<comment type="caution">
    <text evidence="3">The sequence shown here is derived from an EMBL/GenBank/DDBJ whole genome shotgun (WGS) entry which is preliminary data.</text>
</comment>
<dbReference type="EMBL" id="JAROAV010000036">
    <property type="protein sequence ID" value="MDF8265516.1"/>
    <property type="molecule type" value="Genomic_DNA"/>
</dbReference>
<feature type="domain" description="Transglutaminase-like" evidence="2">
    <location>
        <begin position="238"/>
        <end position="314"/>
    </location>
</feature>
<evidence type="ECO:0000259" key="2">
    <source>
        <dbReference type="SMART" id="SM00460"/>
    </source>
</evidence>
<feature type="region of interest" description="Disordered" evidence="1">
    <location>
        <begin position="748"/>
        <end position="774"/>
    </location>
</feature>
<keyword evidence="4" id="KW-1185">Reference proteome</keyword>
<organism evidence="3 4">
    <name type="scientific">Luteipulveratus flavus</name>
    <dbReference type="NCBI Taxonomy" id="3031728"/>
    <lineage>
        <taxon>Bacteria</taxon>
        <taxon>Bacillati</taxon>
        <taxon>Actinomycetota</taxon>
        <taxon>Actinomycetes</taxon>
        <taxon>Micrococcales</taxon>
        <taxon>Dermacoccaceae</taxon>
        <taxon>Luteipulveratus</taxon>
    </lineage>
</organism>
<dbReference type="Pfam" id="PF08379">
    <property type="entry name" value="Bact_transglu_N"/>
    <property type="match status" value="1"/>
</dbReference>
<dbReference type="Pfam" id="PF09899">
    <property type="entry name" value="DUF2126"/>
    <property type="match status" value="1"/>
</dbReference>
<dbReference type="InterPro" id="IPR013589">
    <property type="entry name" value="Bac_transglu_N"/>
</dbReference>
<dbReference type="InterPro" id="IPR038765">
    <property type="entry name" value="Papain-like_cys_pep_sf"/>
</dbReference>
<dbReference type="InterPro" id="IPR002931">
    <property type="entry name" value="Transglutaminase-like"/>
</dbReference>
<reference evidence="3 4" key="1">
    <citation type="submission" date="2023-03" db="EMBL/GenBank/DDBJ databases">
        <title>YIM 133296 draft genome.</title>
        <authorList>
            <person name="Xiong L."/>
        </authorList>
    </citation>
    <scope>NUCLEOTIDE SEQUENCE [LARGE SCALE GENOMIC DNA]</scope>
    <source>
        <strain evidence="3 4">YIM 133296</strain>
    </source>
</reference>